<evidence type="ECO:0000313" key="2">
    <source>
        <dbReference type="Proteomes" id="UP000008311"/>
    </source>
</evidence>
<protein>
    <submittedName>
        <fullName evidence="1">Uncharacterized protein</fullName>
    </submittedName>
</protein>
<dbReference type="Proteomes" id="UP000008311">
    <property type="component" value="Unassembled WGS sequence"/>
</dbReference>
<dbReference type="AlphaFoldDB" id="B9TGJ0"/>
<accession>B9TGJ0</accession>
<keyword evidence="2" id="KW-1185">Reference proteome</keyword>
<dbReference type="InParanoid" id="B9TGJ0"/>
<gene>
    <name evidence="1" type="ORF">RCOM_1864630</name>
</gene>
<sequence>MTNLSQINSIGVAQQWPSRERVIDQIAKTTPWSIEPVTAYNRRDDVENAASAPPHGAYIGVGVRLLADAQAAALKCAPWERAAIDALGYILLGNQLDYFWHVQFRTLFRNHSRPLRMMDWKLIVESMAMLFSLGRREEATYQGYLAYSVLQHSYQLKLSYEKHHRRVHAFMLRLFADWQEGIEYQWLPFANDEPIYEGILERWRKWDPEALKPWLLAACDRHTHESKRETETSVPLRPGCIRRRDARARASRLAGVRPDRRARRSEDARIGVADECVAATPCSVGRGKRCNEASMRVARRSCRFVSGVVLTISADESRTEHL</sequence>
<organism evidence="1 2">
    <name type="scientific">Ricinus communis</name>
    <name type="common">Castor bean</name>
    <dbReference type="NCBI Taxonomy" id="3988"/>
    <lineage>
        <taxon>Eukaryota</taxon>
        <taxon>Viridiplantae</taxon>
        <taxon>Streptophyta</taxon>
        <taxon>Embryophyta</taxon>
        <taxon>Tracheophyta</taxon>
        <taxon>Spermatophyta</taxon>
        <taxon>Magnoliopsida</taxon>
        <taxon>eudicotyledons</taxon>
        <taxon>Gunneridae</taxon>
        <taxon>Pentapetalae</taxon>
        <taxon>rosids</taxon>
        <taxon>fabids</taxon>
        <taxon>Malpighiales</taxon>
        <taxon>Euphorbiaceae</taxon>
        <taxon>Acalyphoideae</taxon>
        <taxon>Acalypheae</taxon>
        <taxon>Ricinus</taxon>
    </lineage>
</organism>
<name>B9TGJ0_RICCO</name>
<reference evidence="2" key="1">
    <citation type="journal article" date="2010" name="Nat. Biotechnol.">
        <title>Draft genome sequence of the oilseed species Ricinus communis.</title>
        <authorList>
            <person name="Chan A.P."/>
            <person name="Crabtree J."/>
            <person name="Zhao Q."/>
            <person name="Lorenzi H."/>
            <person name="Orvis J."/>
            <person name="Puiu D."/>
            <person name="Melake-Berhan A."/>
            <person name="Jones K.M."/>
            <person name="Redman J."/>
            <person name="Chen G."/>
            <person name="Cahoon E.B."/>
            <person name="Gedil M."/>
            <person name="Stanke M."/>
            <person name="Haas B.J."/>
            <person name="Wortman J.R."/>
            <person name="Fraser-Liggett C.M."/>
            <person name="Ravel J."/>
            <person name="Rabinowicz P.D."/>
        </authorList>
    </citation>
    <scope>NUCLEOTIDE SEQUENCE [LARGE SCALE GENOMIC DNA]</scope>
    <source>
        <strain evidence="2">cv. Hale</strain>
    </source>
</reference>
<proteinExistence type="predicted"/>
<dbReference type="EMBL" id="EQ980674">
    <property type="protein sequence ID" value="EEF25024.1"/>
    <property type="molecule type" value="Genomic_DNA"/>
</dbReference>
<evidence type="ECO:0000313" key="1">
    <source>
        <dbReference type="EMBL" id="EEF25024.1"/>
    </source>
</evidence>